<accession>A0A8J7YHT0</accession>
<dbReference type="InterPro" id="IPR011006">
    <property type="entry name" value="CheY-like_superfamily"/>
</dbReference>
<dbReference type="NCBIfam" id="TIGR00229">
    <property type="entry name" value="sensory_box"/>
    <property type="match status" value="2"/>
</dbReference>
<evidence type="ECO:0000256" key="3">
    <source>
        <dbReference type="ARBA" id="ARBA00022679"/>
    </source>
</evidence>
<dbReference type="AlphaFoldDB" id="A0A8J7YHT0"/>
<dbReference type="GO" id="GO:0016301">
    <property type="term" value="F:kinase activity"/>
    <property type="evidence" value="ECO:0007669"/>
    <property type="project" value="UniProtKB-KW"/>
</dbReference>
<feature type="domain" description="Response regulatory" evidence="7">
    <location>
        <begin position="10"/>
        <end position="122"/>
    </location>
</feature>
<gene>
    <name evidence="10" type="ORF">EGD98_07860</name>
</gene>
<dbReference type="Gene3D" id="3.30.450.20">
    <property type="entry name" value="PAS domain"/>
    <property type="match status" value="2"/>
</dbReference>
<dbReference type="GO" id="GO:0000160">
    <property type="term" value="P:phosphorelay signal transduction system"/>
    <property type="evidence" value="ECO:0007669"/>
    <property type="project" value="InterPro"/>
</dbReference>
<dbReference type="InterPro" id="IPR001789">
    <property type="entry name" value="Sig_transdc_resp-reg_receiver"/>
</dbReference>
<evidence type="ECO:0000256" key="6">
    <source>
        <dbReference type="PROSITE-ProRule" id="PRU00169"/>
    </source>
</evidence>
<dbReference type="InterPro" id="IPR001610">
    <property type="entry name" value="PAC"/>
</dbReference>
<dbReference type="EMBL" id="RKLQ01000001">
    <property type="protein sequence ID" value="MBX0303586.1"/>
    <property type="molecule type" value="Genomic_DNA"/>
</dbReference>
<dbReference type="SMART" id="SM00091">
    <property type="entry name" value="PAS"/>
    <property type="match status" value="2"/>
</dbReference>
<comment type="caution">
    <text evidence="6">Lacks conserved residue(s) required for the propagation of feature annotation.</text>
</comment>
<keyword evidence="2" id="KW-0288">FMN</keyword>
<dbReference type="InterPro" id="IPR029016">
    <property type="entry name" value="GAF-like_dom_sf"/>
</dbReference>
<dbReference type="Pfam" id="PF01590">
    <property type="entry name" value="GAF"/>
    <property type="match status" value="1"/>
</dbReference>
<reference evidence="10" key="1">
    <citation type="submission" date="2021-06" db="EMBL/GenBank/DDBJ databases">
        <title>Halomicroarcula sp. F24A a new haloarchaeum isolated from saline soil.</title>
        <authorList>
            <person name="Duran-Viseras A."/>
            <person name="Sanchez-Porro C."/>
            <person name="Ventosa A."/>
        </authorList>
    </citation>
    <scope>NUCLEOTIDE SEQUENCE</scope>
    <source>
        <strain evidence="10">F24A</strain>
    </source>
</reference>
<evidence type="ECO:0000256" key="4">
    <source>
        <dbReference type="ARBA" id="ARBA00022777"/>
    </source>
</evidence>
<dbReference type="PROSITE" id="PS50113">
    <property type="entry name" value="PAC"/>
    <property type="match status" value="2"/>
</dbReference>
<dbReference type="Pfam" id="PF13426">
    <property type="entry name" value="PAS_9"/>
    <property type="match status" value="2"/>
</dbReference>
<evidence type="ECO:0000256" key="5">
    <source>
        <dbReference type="ARBA" id="ARBA00022991"/>
    </source>
</evidence>
<sequence length="633" mass="68237">MRSDAPGSSLVLHAGSDDGLVGDAVESLGTDEATVRAVDSEAAALTAVREESVGCLVCESEFADGDGLELLSALETSAPLLPTLFLTDDPSLGDAALSAGATDIVVKQDGLDPVAVLARRLENTLSRGPAVTRDADEEAVALLQSMYDVTTDTESSFEAKVDRLLRLGCETFSLSNGFLTRIEGGEADGKQTIVQSRGPHEKLSPGESCPLSRAYCRETVRTDGLLAFEDAVEAGWTDDPSYEEFGLGCYIGGKVVVDGELYGTLCFADTEPRQTPFTELERTAVRLMSEWVSYELEGQQARAELELKERAMDEAPVGILISDPDQHDNPAVYVNDQFTEMTGYPEADALGRNCRFLQGERTDPEPVAELRAAIDAERPVSVELRNYRRDGTEFWNRVSVAPIRNSEGEVTNYVGFQEDVTERKEHELELKLRNRAISAAPIGITIHDTSAPALPVTYANSGFEAITGYEPTAIEGEPLSMLAGAETEPERAGALETVGGESASETLLLYRTDGSPFWGRVSIAPVTDEDGETTHAVGFLQDVTETKQHAEEIERRLDEFGDVLAAELQTPLRDARSRLAADLDELSPGDLSAALAAIERTDSLIDDLTTVHSFSVKSRDVFETDGSAPGTDP</sequence>
<dbReference type="Proteomes" id="UP000783863">
    <property type="component" value="Unassembled WGS sequence"/>
</dbReference>
<dbReference type="RefSeq" id="WP_220587783.1">
    <property type="nucleotide sequence ID" value="NZ_RKLQ01000001.1"/>
</dbReference>
<proteinExistence type="predicted"/>
<dbReference type="InterPro" id="IPR000014">
    <property type="entry name" value="PAS"/>
</dbReference>
<feature type="domain" description="PAC" evidence="9">
    <location>
        <begin position="380"/>
        <end position="432"/>
    </location>
</feature>
<dbReference type="PROSITE" id="PS50110">
    <property type="entry name" value="RESPONSE_REGULATORY"/>
    <property type="match status" value="1"/>
</dbReference>
<feature type="domain" description="PAC" evidence="9">
    <location>
        <begin position="502"/>
        <end position="555"/>
    </location>
</feature>
<dbReference type="SMART" id="SM00065">
    <property type="entry name" value="GAF"/>
    <property type="match status" value="1"/>
</dbReference>
<dbReference type="PANTHER" id="PTHR47429">
    <property type="entry name" value="PROTEIN TWIN LOV 1"/>
    <property type="match status" value="1"/>
</dbReference>
<dbReference type="InterPro" id="IPR035965">
    <property type="entry name" value="PAS-like_dom_sf"/>
</dbReference>
<evidence type="ECO:0000259" key="8">
    <source>
        <dbReference type="PROSITE" id="PS50112"/>
    </source>
</evidence>
<evidence type="ECO:0000256" key="2">
    <source>
        <dbReference type="ARBA" id="ARBA00022643"/>
    </source>
</evidence>
<dbReference type="InterPro" id="IPR003018">
    <property type="entry name" value="GAF"/>
</dbReference>
<evidence type="ECO:0000259" key="9">
    <source>
        <dbReference type="PROSITE" id="PS50113"/>
    </source>
</evidence>
<organism evidence="10 11">
    <name type="scientific">Haloarcula salinisoli</name>
    <dbReference type="NCBI Taxonomy" id="2487746"/>
    <lineage>
        <taxon>Archaea</taxon>
        <taxon>Methanobacteriati</taxon>
        <taxon>Methanobacteriota</taxon>
        <taxon>Stenosarchaea group</taxon>
        <taxon>Halobacteria</taxon>
        <taxon>Halobacteriales</taxon>
        <taxon>Haloarculaceae</taxon>
        <taxon>Haloarcula</taxon>
    </lineage>
</organism>
<keyword evidence="1" id="KW-0285">Flavoprotein</keyword>
<dbReference type="SUPFAM" id="SSF55781">
    <property type="entry name" value="GAF domain-like"/>
    <property type="match status" value="1"/>
</dbReference>
<dbReference type="SUPFAM" id="SSF52172">
    <property type="entry name" value="CheY-like"/>
    <property type="match status" value="1"/>
</dbReference>
<dbReference type="PROSITE" id="PS50112">
    <property type="entry name" value="PAS"/>
    <property type="match status" value="1"/>
</dbReference>
<dbReference type="Pfam" id="PF00072">
    <property type="entry name" value="Response_reg"/>
    <property type="match status" value="1"/>
</dbReference>
<dbReference type="SUPFAM" id="SSF55785">
    <property type="entry name" value="PYP-like sensor domain (PAS domain)"/>
    <property type="match status" value="2"/>
</dbReference>
<protein>
    <submittedName>
        <fullName evidence="10">PAS domain-containing protein</fullName>
    </submittedName>
</protein>
<dbReference type="Gene3D" id="3.30.450.40">
    <property type="match status" value="1"/>
</dbReference>
<dbReference type="InterPro" id="IPR000700">
    <property type="entry name" value="PAS-assoc_C"/>
</dbReference>
<keyword evidence="4" id="KW-0418">Kinase</keyword>
<keyword evidence="5" id="KW-0157">Chromophore</keyword>
<evidence type="ECO:0000313" key="11">
    <source>
        <dbReference type="Proteomes" id="UP000783863"/>
    </source>
</evidence>
<keyword evidence="11" id="KW-1185">Reference proteome</keyword>
<name>A0A8J7YHT0_9EURY</name>
<dbReference type="PANTHER" id="PTHR47429:SF2">
    <property type="entry name" value="PROTEIN TWIN LOV 1"/>
    <property type="match status" value="1"/>
</dbReference>
<evidence type="ECO:0000259" key="7">
    <source>
        <dbReference type="PROSITE" id="PS50110"/>
    </source>
</evidence>
<feature type="domain" description="PAS" evidence="8">
    <location>
        <begin position="304"/>
        <end position="375"/>
    </location>
</feature>
<dbReference type="CDD" id="cd00130">
    <property type="entry name" value="PAS"/>
    <property type="match status" value="2"/>
</dbReference>
<dbReference type="Gene3D" id="3.40.50.2300">
    <property type="match status" value="1"/>
</dbReference>
<dbReference type="CDD" id="cd00156">
    <property type="entry name" value="REC"/>
    <property type="match status" value="1"/>
</dbReference>
<dbReference type="SMART" id="SM00086">
    <property type="entry name" value="PAC"/>
    <property type="match status" value="2"/>
</dbReference>
<comment type="caution">
    <text evidence="10">The sequence shown here is derived from an EMBL/GenBank/DDBJ whole genome shotgun (WGS) entry which is preliminary data.</text>
</comment>
<keyword evidence="3" id="KW-0808">Transferase</keyword>
<evidence type="ECO:0000313" key="10">
    <source>
        <dbReference type="EMBL" id="MBX0303586.1"/>
    </source>
</evidence>
<evidence type="ECO:0000256" key="1">
    <source>
        <dbReference type="ARBA" id="ARBA00022630"/>
    </source>
</evidence>